<accession>A0A6S7DTH1</accession>
<protein>
    <recommendedName>
        <fullName evidence="3">HeH/LEM domain-containing protein</fullName>
    </recommendedName>
</protein>
<evidence type="ECO:0000313" key="1">
    <source>
        <dbReference type="EMBL" id="CAB3859193.1"/>
    </source>
</evidence>
<gene>
    <name evidence="1" type="ORF">LMG26788_02171</name>
</gene>
<evidence type="ECO:0000313" key="2">
    <source>
        <dbReference type="Proteomes" id="UP000494203"/>
    </source>
</evidence>
<organism evidence="1 2">
    <name type="scientific">Achromobacter pulmonis</name>
    <dbReference type="NCBI Taxonomy" id="1389932"/>
    <lineage>
        <taxon>Bacteria</taxon>
        <taxon>Pseudomonadati</taxon>
        <taxon>Pseudomonadota</taxon>
        <taxon>Betaproteobacteria</taxon>
        <taxon>Burkholderiales</taxon>
        <taxon>Alcaligenaceae</taxon>
        <taxon>Achromobacter</taxon>
    </lineage>
</organism>
<dbReference type="RefSeq" id="WP_175140697.1">
    <property type="nucleotide sequence ID" value="NZ_CADIKZ010000005.1"/>
</dbReference>
<sequence length="83" mass="9226">MKLTKTIRGVPEGEIYPVEYAAGEDCPSWLLPAARDLGAVEEANDDPPELVALRAQLDALEIKYDKRWGMEKLRAALAEGKRD</sequence>
<evidence type="ECO:0008006" key="3">
    <source>
        <dbReference type="Google" id="ProtNLM"/>
    </source>
</evidence>
<dbReference type="Proteomes" id="UP000494203">
    <property type="component" value="Unassembled WGS sequence"/>
</dbReference>
<name>A0A6S7DTH1_9BURK</name>
<dbReference type="EMBL" id="CADIKZ010000005">
    <property type="protein sequence ID" value="CAB3859193.1"/>
    <property type="molecule type" value="Genomic_DNA"/>
</dbReference>
<keyword evidence="2" id="KW-1185">Reference proteome</keyword>
<reference evidence="1 2" key="1">
    <citation type="submission" date="2020-04" db="EMBL/GenBank/DDBJ databases">
        <authorList>
            <person name="De Canck E."/>
        </authorList>
    </citation>
    <scope>NUCLEOTIDE SEQUENCE [LARGE SCALE GENOMIC DNA]</scope>
    <source>
        <strain evidence="1 2">LMG 26788</strain>
    </source>
</reference>
<dbReference type="AlphaFoldDB" id="A0A6S7DTH1"/>
<proteinExistence type="predicted"/>